<organism evidence="3 4">
    <name type="scientific">Paramecium sonneborni</name>
    <dbReference type="NCBI Taxonomy" id="65129"/>
    <lineage>
        <taxon>Eukaryota</taxon>
        <taxon>Sar</taxon>
        <taxon>Alveolata</taxon>
        <taxon>Ciliophora</taxon>
        <taxon>Intramacronucleata</taxon>
        <taxon>Oligohymenophorea</taxon>
        <taxon>Peniculida</taxon>
        <taxon>Parameciidae</taxon>
        <taxon>Paramecium</taxon>
    </lineage>
</organism>
<dbReference type="Pfam" id="PF03446">
    <property type="entry name" value="NAD_binding_2"/>
    <property type="match status" value="1"/>
</dbReference>
<dbReference type="EMBL" id="CAJJDN010000093">
    <property type="protein sequence ID" value="CAD8109371.1"/>
    <property type="molecule type" value="Genomic_DNA"/>
</dbReference>
<evidence type="ECO:0000259" key="2">
    <source>
        <dbReference type="Pfam" id="PF03446"/>
    </source>
</evidence>
<gene>
    <name evidence="3" type="ORF">PSON_ATCC_30995.1.T0930141</name>
</gene>
<dbReference type="AlphaFoldDB" id="A0A8S1Q2C5"/>
<dbReference type="Proteomes" id="UP000692954">
    <property type="component" value="Unassembled WGS sequence"/>
</dbReference>
<proteinExistence type="predicted"/>
<accession>A0A8S1Q2C5</accession>
<comment type="caution">
    <text evidence="3">The sequence shown here is derived from an EMBL/GenBank/DDBJ whole genome shotgun (WGS) entry which is preliminary data.</text>
</comment>
<reference evidence="3" key="1">
    <citation type="submission" date="2021-01" db="EMBL/GenBank/DDBJ databases">
        <authorList>
            <consortium name="Genoscope - CEA"/>
            <person name="William W."/>
        </authorList>
    </citation>
    <scope>NUCLEOTIDE SEQUENCE</scope>
</reference>
<name>A0A8S1Q2C5_9CILI</name>
<protein>
    <recommendedName>
        <fullName evidence="2">6-phosphogluconate dehydrogenase NADP-binding domain-containing protein</fullName>
    </recommendedName>
</protein>
<keyword evidence="4" id="KW-1185">Reference proteome</keyword>
<keyword evidence="1" id="KW-0175">Coiled coil</keyword>
<dbReference type="InterPro" id="IPR006115">
    <property type="entry name" value="6PGDH_NADP-bd"/>
</dbReference>
<sequence>MNIGVISVSMCKHVMKAADKLRIFNRTKEKSEPLIEVGAEFIESRELSEKRDAVFLMFGYPKDVEQVLLRVQGILQQDKSMIKRINKKIKFICRRGHSQLIIQLHYPNQQKGYLRRQVREEQIQQMVQQVEEMQEELMKDNWQQCVEVNRRLWIEQSRHQKYIVEISN</sequence>
<dbReference type="GO" id="GO:0050661">
    <property type="term" value="F:NADP binding"/>
    <property type="evidence" value="ECO:0007669"/>
    <property type="project" value="InterPro"/>
</dbReference>
<feature type="coiled-coil region" evidence="1">
    <location>
        <begin position="116"/>
        <end position="143"/>
    </location>
</feature>
<evidence type="ECO:0000256" key="1">
    <source>
        <dbReference type="SAM" id="Coils"/>
    </source>
</evidence>
<evidence type="ECO:0000313" key="4">
    <source>
        <dbReference type="Proteomes" id="UP000692954"/>
    </source>
</evidence>
<feature type="domain" description="6-phosphogluconate dehydrogenase NADP-binding" evidence="2">
    <location>
        <begin position="5"/>
        <end position="77"/>
    </location>
</feature>
<dbReference type="OrthoDB" id="435038at2759"/>
<evidence type="ECO:0000313" key="3">
    <source>
        <dbReference type="EMBL" id="CAD8109371.1"/>
    </source>
</evidence>